<evidence type="ECO:0000313" key="7">
    <source>
        <dbReference type="Proteomes" id="UP001596958"/>
    </source>
</evidence>
<evidence type="ECO:0000259" key="5">
    <source>
        <dbReference type="Pfam" id="PF22244"/>
    </source>
</evidence>
<dbReference type="Pfam" id="PF22244">
    <property type="entry name" value="GCE_fung"/>
    <property type="match status" value="1"/>
</dbReference>
<comment type="caution">
    <text evidence="6">The sequence shown here is derived from an EMBL/GenBank/DDBJ whole genome shotgun (WGS) entry which is preliminary data.</text>
</comment>
<evidence type="ECO:0000256" key="4">
    <source>
        <dbReference type="SAM" id="SignalP"/>
    </source>
</evidence>
<sequence length="342" mass="37401">MRIIGSISVALLFTSIAYAQAPQRQQTPEQQAAQKARADATAADHQNMLDQLKIINLRRGRDGNDPASPYHANYDESKANPFPVWPDPLTFKDGKKVTKASEWPKRRAEIEEDFSREIYGRVPKNMPRVTWKVFKDTDQVVNNIPVNFKQLVGHVDNSSYPAINVDIQLTLMVPKNAAKAVPVIMVYGGQDFLNPAPAGAFGFGGPPRAGANNQPRPKSPQEQILEKGWAYATINPGSVQADDGGGLTKGIIGLVNKGQWRKPDDWGVLRAWAWGADRALDYFETNKAVDAKKVALEGHSRWGKATLVSMAFNTRLAAAYVSSSGQGGAKPGRRDAGEVVEI</sequence>
<dbReference type="InterPro" id="IPR029058">
    <property type="entry name" value="AB_hydrolase_fold"/>
</dbReference>
<dbReference type="GO" id="GO:0016787">
    <property type="term" value="F:hydrolase activity"/>
    <property type="evidence" value="ECO:0007669"/>
    <property type="project" value="UniProtKB-KW"/>
</dbReference>
<keyword evidence="2 4" id="KW-0732">Signal</keyword>
<keyword evidence="7" id="KW-1185">Reference proteome</keyword>
<dbReference type="InterPro" id="IPR054579">
    <property type="entry name" value="GCE-like_dom"/>
</dbReference>
<keyword evidence="3 6" id="KW-0378">Hydrolase</keyword>
<name>A0ABW2Z0A6_9SPHI</name>
<feature type="chain" id="PRO_5045732604" evidence="4">
    <location>
        <begin position="20"/>
        <end position="342"/>
    </location>
</feature>
<dbReference type="EC" id="3.4.-.-" evidence="6"/>
<gene>
    <name evidence="6" type="ORF">ACFQZS_18545</name>
</gene>
<feature type="signal peptide" evidence="4">
    <location>
        <begin position="1"/>
        <end position="19"/>
    </location>
</feature>
<dbReference type="Gene3D" id="3.40.50.1820">
    <property type="entry name" value="alpha/beta hydrolase"/>
    <property type="match status" value="1"/>
</dbReference>
<keyword evidence="1" id="KW-0719">Serine esterase</keyword>
<accession>A0ABW2Z0A6</accession>
<evidence type="ECO:0000256" key="2">
    <source>
        <dbReference type="ARBA" id="ARBA00022729"/>
    </source>
</evidence>
<proteinExistence type="predicted"/>
<dbReference type="SUPFAM" id="SSF53474">
    <property type="entry name" value="alpha/beta-Hydrolases"/>
    <property type="match status" value="1"/>
</dbReference>
<reference evidence="7" key="1">
    <citation type="journal article" date="2019" name="Int. J. Syst. Evol. Microbiol.">
        <title>The Global Catalogue of Microorganisms (GCM) 10K type strain sequencing project: providing services to taxonomists for standard genome sequencing and annotation.</title>
        <authorList>
            <consortium name="The Broad Institute Genomics Platform"/>
            <consortium name="The Broad Institute Genome Sequencing Center for Infectious Disease"/>
            <person name="Wu L."/>
            <person name="Ma J."/>
        </authorList>
    </citation>
    <scope>NUCLEOTIDE SEQUENCE [LARGE SCALE GENOMIC DNA]</scope>
    <source>
        <strain evidence="7">CCUG 63418</strain>
    </source>
</reference>
<feature type="domain" description="4-O-methyl-glucuronoyl methylesterase-like" evidence="5">
    <location>
        <begin position="264"/>
        <end position="333"/>
    </location>
</feature>
<dbReference type="RefSeq" id="WP_377102713.1">
    <property type="nucleotide sequence ID" value="NZ_JBHTHU010000022.1"/>
</dbReference>
<evidence type="ECO:0000256" key="3">
    <source>
        <dbReference type="ARBA" id="ARBA00022801"/>
    </source>
</evidence>
<evidence type="ECO:0000256" key="1">
    <source>
        <dbReference type="ARBA" id="ARBA00022487"/>
    </source>
</evidence>
<organism evidence="6 7">
    <name type="scientific">Mucilaginibacter calamicampi</name>
    <dbReference type="NCBI Taxonomy" id="1302352"/>
    <lineage>
        <taxon>Bacteria</taxon>
        <taxon>Pseudomonadati</taxon>
        <taxon>Bacteroidota</taxon>
        <taxon>Sphingobacteriia</taxon>
        <taxon>Sphingobacteriales</taxon>
        <taxon>Sphingobacteriaceae</taxon>
        <taxon>Mucilaginibacter</taxon>
    </lineage>
</organism>
<dbReference type="Proteomes" id="UP001596958">
    <property type="component" value="Unassembled WGS sequence"/>
</dbReference>
<evidence type="ECO:0000313" key="6">
    <source>
        <dbReference type="EMBL" id="MFD0752159.1"/>
    </source>
</evidence>
<dbReference type="EMBL" id="JBHTHU010000022">
    <property type="protein sequence ID" value="MFD0752159.1"/>
    <property type="molecule type" value="Genomic_DNA"/>
</dbReference>
<protein>
    <submittedName>
        <fullName evidence="6">Alpha/beta hydrolase family protein</fullName>
        <ecNumber evidence="6">3.4.-.-</ecNumber>
    </submittedName>
</protein>